<dbReference type="EMBL" id="NSKC01000008">
    <property type="protein sequence ID" value="PAU82847.1"/>
    <property type="molecule type" value="Genomic_DNA"/>
</dbReference>
<organism evidence="2 3">
    <name type="scientific">Halorubrum salipaludis</name>
    <dbReference type="NCBI Taxonomy" id="2032630"/>
    <lineage>
        <taxon>Archaea</taxon>
        <taxon>Methanobacteriati</taxon>
        <taxon>Methanobacteriota</taxon>
        <taxon>Stenosarchaea group</taxon>
        <taxon>Halobacteria</taxon>
        <taxon>Halobacteriales</taxon>
        <taxon>Haloferacaceae</taxon>
        <taxon>Halorubrum</taxon>
    </lineage>
</organism>
<proteinExistence type="predicted"/>
<feature type="compositionally biased region" description="Polar residues" evidence="1">
    <location>
        <begin position="115"/>
        <end position="139"/>
    </location>
</feature>
<feature type="region of interest" description="Disordered" evidence="1">
    <location>
        <begin position="114"/>
        <end position="144"/>
    </location>
</feature>
<evidence type="ECO:0000313" key="2">
    <source>
        <dbReference type="EMBL" id="PAU82847.1"/>
    </source>
</evidence>
<evidence type="ECO:0000313" key="3">
    <source>
        <dbReference type="Proteomes" id="UP000218083"/>
    </source>
</evidence>
<keyword evidence="3" id="KW-1185">Reference proteome</keyword>
<protein>
    <recommendedName>
        <fullName evidence="4">DUF1102 domain-containing protein</fullName>
    </recommendedName>
</protein>
<comment type="caution">
    <text evidence="2">The sequence shown here is derived from an EMBL/GenBank/DDBJ whole genome shotgun (WGS) entry which is preliminary data.</text>
</comment>
<gene>
    <name evidence="2" type="ORF">CK500_11990</name>
</gene>
<reference evidence="2 3" key="1">
    <citation type="submission" date="2017-08" db="EMBL/GenBank/DDBJ databases">
        <title>The strain WRN001 was isolated from Binhai saline alkaline soil, Tianjin, China.</title>
        <authorList>
            <person name="Liu D."/>
            <person name="Zhang G."/>
        </authorList>
    </citation>
    <scope>NUCLEOTIDE SEQUENCE [LARGE SCALE GENOMIC DNA]</scope>
    <source>
        <strain evidence="2 3">WN019</strain>
    </source>
</reference>
<accession>A0A2A2FDV1</accession>
<evidence type="ECO:0000256" key="1">
    <source>
        <dbReference type="SAM" id="MobiDB-lite"/>
    </source>
</evidence>
<evidence type="ECO:0008006" key="4">
    <source>
        <dbReference type="Google" id="ProtNLM"/>
    </source>
</evidence>
<sequence length="177" mass="18217">MGTGAFTSVRADRSISIETAGDAGAFLSFEKATDGDGNVTPNAQEYVEITGDNTVSFDFTQSDDTAGSASGINKNAKSTFDNLIDIQNNGSQEVVLSVESDLIASQGGFLGIYAENSQGDSSDNTGLSDTDSGQTTTLSPGDAATNIGIYVPKGNSLDQVESGTFTFIAERVGGNQD</sequence>
<name>A0A2A2FDV1_9EURY</name>
<dbReference type="AlphaFoldDB" id="A0A2A2FDV1"/>
<dbReference type="Proteomes" id="UP000218083">
    <property type="component" value="Unassembled WGS sequence"/>
</dbReference>